<dbReference type="GO" id="GO:0019171">
    <property type="term" value="F:(3R)-hydroxyacyl-[acyl-carrier-protein] dehydratase activity"/>
    <property type="evidence" value="ECO:0007669"/>
    <property type="project" value="TreeGrafter"/>
</dbReference>
<evidence type="ECO:0000313" key="3">
    <source>
        <dbReference type="EMBL" id="UNI21332.1"/>
    </source>
</evidence>
<feature type="region of interest" description="Disordered" evidence="1">
    <location>
        <begin position="105"/>
        <end position="146"/>
    </location>
</feature>
<feature type="signal peptide" evidence="2">
    <location>
        <begin position="1"/>
        <end position="24"/>
    </location>
</feature>
<feature type="compositionally biased region" description="Low complexity" evidence="1">
    <location>
        <begin position="105"/>
        <end position="133"/>
    </location>
</feature>
<feature type="chain" id="PRO_5040405542" description="Mesaconyl-C4 CoA hydratase" evidence="2">
    <location>
        <begin position="25"/>
        <end position="458"/>
    </location>
</feature>
<dbReference type="KEGG" id="ptkz:JDV02_007331"/>
<dbReference type="PANTHER" id="PTHR28152:SF1">
    <property type="entry name" value="HYDROXYACYL-THIOESTER DEHYDRATASE TYPE 2, MITOCHONDRIAL"/>
    <property type="match status" value="1"/>
</dbReference>
<accession>A0A9Q8VE10</accession>
<dbReference type="InterPro" id="IPR052741">
    <property type="entry name" value="Mitochondrial_HTD2"/>
</dbReference>
<dbReference type="OrthoDB" id="3257538at2759"/>
<evidence type="ECO:0000313" key="4">
    <source>
        <dbReference type="Proteomes" id="UP000829364"/>
    </source>
</evidence>
<evidence type="ECO:0000256" key="2">
    <source>
        <dbReference type="SAM" id="SignalP"/>
    </source>
</evidence>
<dbReference type="Proteomes" id="UP000829364">
    <property type="component" value="Chromosome 7"/>
</dbReference>
<evidence type="ECO:0008006" key="5">
    <source>
        <dbReference type="Google" id="ProtNLM"/>
    </source>
</evidence>
<name>A0A9Q8VE10_9HYPO</name>
<proteinExistence type="predicted"/>
<organism evidence="3 4">
    <name type="scientific">Purpureocillium takamizusanense</name>
    <dbReference type="NCBI Taxonomy" id="2060973"/>
    <lineage>
        <taxon>Eukaryota</taxon>
        <taxon>Fungi</taxon>
        <taxon>Dikarya</taxon>
        <taxon>Ascomycota</taxon>
        <taxon>Pezizomycotina</taxon>
        <taxon>Sordariomycetes</taxon>
        <taxon>Hypocreomycetidae</taxon>
        <taxon>Hypocreales</taxon>
        <taxon>Ophiocordycipitaceae</taxon>
        <taxon>Purpureocillium</taxon>
    </lineage>
</organism>
<dbReference type="SUPFAM" id="SSF54637">
    <property type="entry name" value="Thioesterase/thiol ester dehydrase-isomerase"/>
    <property type="match status" value="1"/>
</dbReference>
<dbReference type="PANTHER" id="PTHR28152">
    <property type="entry name" value="HYDROXYACYL-THIOESTER DEHYDRATASE TYPE 2, MITOCHONDRIAL"/>
    <property type="match status" value="1"/>
</dbReference>
<dbReference type="GeneID" id="72069279"/>
<keyword evidence="4" id="KW-1185">Reference proteome</keyword>
<dbReference type="Gene3D" id="3.10.129.10">
    <property type="entry name" value="Hotdog Thioesterase"/>
    <property type="match status" value="1"/>
</dbReference>
<gene>
    <name evidence="3" type="ORF">JDV02_007331</name>
</gene>
<reference evidence="3" key="1">
    <citation type="submission" date="2021-11" db="EMBL/GenBank/DDBJ databases">
        <title>Purpureocillium_takamizusanense_genome.</title>
        <authorList>
            <person name="Nguyen N.-H."/>
        </authorList>
    </citation>
    <scope>NUCLEOTIDE SEQUENCE</scope>
    <source>
        <strain evidence="3">PT3</strain>
    </source>
</reference>
<keyword evidence="2" id="KW-0732">Signal</keyword>
<feature type="region of interest" description="Disordered" evidence="1">
    <location>
        <begin position="159"/>
        <end position="181"/>
    </location>
</feature>
<dbReference type="InterPro" id="IPR029069">
    <property type="entry name" value="HotDog_dom_sf"/>
</dbReference>
<sequence length="458" mass="48626">MEGGGVSHHRPGLALLLFGTACRACRRLETVQRAQRRVARQKGRRWLGTTTTTMMGRNGGSSRSSDSVAGVDELTRRPAKFIPDYLVPMPSHLLTTTLSDLLAPSTAETAPSSSKASSSSSSPPWRPPTTTAAVQQHPPRPLPQGHHLVYFPIQTAPSLLARGDGADPDHVPPPPDGGATPFARRMWAGGEVLFAPGWRRRLLLDGRAWACEERVESVDVKGPPGAEKVFVDVWRRYGVGHHRSGGGGGGGGAQQQQQEEEAEGEGAAAGERAWDIQERRTLVFMRNDEGKTAAATAATPRRPIKFPHPATYAVSLTPTPTHLFHFSALTFNAHAIHLDPGYARHTDGHRGLLVHGPLSLALMLRVLAEQTGGSGGGGGDIRGSGDGAGADDAIGNVRRIAYRNYAPLYADEPMTVCVRRPAAAGPGSSSSSSSWDVWVEGPDGGLAVKGTAEMETMD</sequence>
<protein>
    <recommendedName>
        <fullName evidence="5">Mesaconyl-C4 CoA hydratase</fullName>
    </recommendedName>
</protein>
<dbReference type="AlphaFoldDB" id="A0A9Q8VE10"/>
<feature type="region of interest" description="Disordered" evidence="1">
    <location>
        <begin position="49"/>
        <end position="71"/>
    </location>
</feature>
<evidence type="ECO:0000256" key="1">
    <source>
        <dbReference type="SAM" id="MobiDB-lite"/>
    </source>
</evidence>
<dbReference type="GO" id="GO:0005739">
    <property type="term" value="C:mitochondrion"/>
    <property type="evidence" value="ECO:0007669"/>
    <property type="project" value="TreeGrafter"/>
</dbReference>
<feature type="region of interest" description="Disordered" evidence="1">
    <location>
        <begin position="241"/>
        <end position="272"/>
    </location>
</feature>
<dbReference type="RefSeq" id="XP_047844813.1">
    <property type="nucleotide sequence ID" value="XM_047988815.1"/>
</dbReference>
<dbReference type="EMBL" id="CP086360">
    <property type="protein sequence ID" value="UNI21332.1"/>
    <property type="molecule type" value="Genomic_DNA"/>
</dbReference>